<feature type="domain" description="Protein kinase" evidence="17">
    <location>
        <begin position="176"/>
        <end position="431"/>
    </location>
</feature>
<dbReference type="InterPro" id="IPR008271">
    <property type="entry name" value="Ser/Thr_kinase_AS"/>
</dbReference>
<dbReference type="FunFam" id="1.10.510.10:FF:000262">
    <property type="entry name" value="Serine/threonine-protein kinase Nek8"/>
    <property type="match status" value="1"/>
</dbReference>
<keyword evidence="7" id="KW-0597">Phosphoprotein</keyword>
<dbReference type="PROSITE" id="PS00107">
    <property type="entry name" value="PROTEIN_KINASE_ATP"/>
    <property type="match status" value="1"/>
</dbReference>
<evidence type="ECO:0000256" key="3">
    <source>
        <dbReference type="ARBA" id="ARBA00010886"/>
    </source>
</evidence>
<dbReference type="InterPro" id="IPR051997">
    <property type="entry name" value="STK_NEK"/>
</dbReference>
<dbReference type="GO" id="GO:0005737">
    <property type="term" value="C:cytoplasm"/>
    <property type="evidence" value="ECO:0007669"/>
    <property type="project" value="UniProtKB-SubCell"/>
</dbReference>
<reference evidence="18" key="1">
    <citation type="submission" date="2017-10" db="EMBL/GenBank/DDBJ databases">
        <title>Transcriptome Assembly of Sugarcane Aphid Adults.</title>
        <authorList>
            <person name="Scully E.D."/>
            <person name="Palmer N.A."/>
            <person name="Geib S.M."/>
            <person name="Sarath G."/>
            <person name="Sattler S.E."/>
        </authorList>
    </citation>
    <scope>NUCLEOTIDE SEQUENCE</scope>
    <source>
        <tissue evidence="18">Whole body</tissue>
    </source>
</reference>
<evidence type="ECO:0000256" key="15">
    <source>
        <dbReference type="PROSITE-ProRule" id="PRU00235"/>
    </source>
</evidence>
<dbReference type="InterPro" id="IPR058923">
    <property type="entry name" value="RCC1-like_dom"/>
</dbReference>
<dbReference type="PROSITE" id="PS50012">
    <property type="entry name" value="RCC1_3"/>
    <property type="match status" value="3"/>
</dbReference>
<dbReference type="FunFam" id="3.30.200.20:FF:000097">
    <property type="entry name" value="Probable serine/threonine-protein kinase nek1"/>
    <property type="match status" value="1"/>
</dbReference>
<dbReference type="InterPro" id="IPR009091">
    <property type="entry name" value="RCC1/BLIP-II"/>
</dbReference>
<evidence type="ECO:0000313" key="18">
    <source>
        <dbReference type="EMBL" id="MBW12293.1"/>
    </source>
</evidence>
<evidence type="ECO:0000256" key="5">
    <source>
        <dbReference type="ARBA" id="ARBA00022490"/>
    </source>
</evidence>
<dbReference type="PANTHER" id="PTHR44535">
    <property type="entry name" value="PROTEIN CBG16200"/>
    <property type="match status" value="1"/>
</dbReference>
<dbReference type="Pfam" id="PF00069">
    <property type="entry name" value="Pkinase"/>
    <property type="match status" value="1"/>
</dbReference>
<dbReference type="EMBL" id="GFXV01000488">
    <property type="protein sequence ID" value="MBW12293.1"/>
    <property type="molecule type" value="Transcribed_RNA"/>
</dbReference>
<evidence type="ECO:0000256" key="16">
    <source>
        <dbReference type="PROSITE-ProRule" id="PRU10141"/>
    </source>
</evidence>
<evidence type="ECO:0000256" key="2">
    <source>
        <dbReference type="ARBA" id="ARBA00004496"/>
    </source>
</evidence>
<dbReference type="Gene3D" id="2.130.10.30">
    <property type="entry name" value="Regulator of chromosome condensation 1/beta-lactamase-inhibitor protein II"/>
    <property type="match status" value="2"/>
</dbReference>
<sequence length="840" mass="94561">MDYNLYYGVKSNRLLIVSNRAPEFTTAVKNTLPGVFVVRYNYDTSSLDDIISKIDDKMQHRKVKSIAILVHSDETQFYICSTNEKVLNGDSLIDDPDINYFLKSLSDYCHRGSSRIDFFNSRLASNCVKYQLCLALRQLTQCDVGIWPDLMGEEYNGELYFNPSDIRPTKTALDGYQRIRTVGKGAFGVATLYRNTNKNNLVVIKQINMLDMTAQERQLALNEAKVLSLLNHPNIISYYGSFEMDGVLMIEMEYADGGTLAEYLIGRNSNLMPERQILEMFLQMSKAIQCIHQRNILHRDLKTTNVFLTKNRKVKLGDFGISKIMTTKLQALTVVGTPYYISPEMCEGKQYNQKSDIWALGCILYEMTSLQRTFDASNLPALIHFITKENFAPIPLCYSLNLKKLVNDLLQKDPFRRPDANYLVETVPDFIDFITDSNWIQESSELESSNDDLLNRSVVYQFSSPTNLTPVQLPFRVQIVQLAVSQTHFVALTSDYSIFTWGEDKHGQLGHGEETPWKNDPQCVISLLDKHITQVGAGQHFSVFVSSTGLVMTTGDGKYGALGHGDWNSISRPKLIDFLLKVDVVKISCGNYHLAVLTNEDQLYTWGRGNHGQLGLGNLQDCCFPILVNWPFNEKIASIQCGPDCTAVITDNQNVYACGLNKCNKLGLNRPSLFKLKFKEVPFESLFTKIKFLEGLQVTYICFGECHSAAITAQGHAVIWGSNIYSQRGKLHVSQNKPNLLQLPGYSKAQIIDCGPTYTLIGTDDNAVVFCGTRFSMDTKALTQMTSMFTSEVIARPKVILGLYATDEQIDKGQLLVLNSLQAVGHNLMITIDTFLRVNS</sequence>
<keyword evidence="14" id="KW-0460">Magnesium</keyword>
<dbReference type="PANTHER" id="PTHR44535:SF5">
    <property type="entry name" value="PROTEIN KINASE DOMAIN-CONTAINING PROTEIN"/>
    <property type="match status" value="1"/>
</dbReference>
<evidence type="ECO:0000256" key="10">
    <source>
        <dbReference type="ARBA" id="ARBA00022737"/>
    </source>
</evidence>
<protein>
    <recommendedName>
        <fullName evidence="4">non-specific serine/threonine protein kinase</fullName>
        <ecNumber evidence="4">2.7.11.1</ecNumber>
    </recommendedName>
</protein>
<evidence type="ECO:0000256" key="7">
    <source>
        <dbReference type="ARBA" id="ARBA00022553"/>
    </source>
</evidence>
<keyword evidence="6" id="KW-0723">Serine/threonine-protein kinase</keyword>
<keyword evidence="5" id="KW-0963">Cytoplasm</keyword>
<dbReference type="Gene3D" id="1.10.510.10">
    <property type="entry name" value="Transferase(Phosphotransferase) domain 1"/>
    <property type="match status" value="1"/>
</dbReference>
<dbReference type="SMART" id="SM00220">
    <property type="entry name" value="S_TKc"/>
    <property type="match status" value="1"/>
</dbReference>
<evidence type="ECO:0000256" key="1">
    <source>
        <dbReference type="ARBA" id="ARBA00001946"/>
    </source>
</evidence>
<evidence type="ECO:0000256" key="8">
    <source>
        <dbReference type="ARBA" id="ARBA00022679"/>
    </source>
</evidence>
<keyword evidence="12 18" id="KW-0418">Kinase</keyword>
<keyword evidence="9" id="KW-0479">Metal-binding</keyword>
<comment type="subcellular location">
    <subcellularLocation>
        <location evidence="2">Cytoplasm</location>
    </subcellularLocation>
</comment>
<dbReference type="InterPro" id="IPR000719">
    <property type="entry name" value="Prot_kinase_dom"/>
</dbReference>
<dbReference type="Gene3D" id="3.30.200.20">
    <property type="entry name" value="Phosphorylase Kinase, domain 1"/>
    <property type="match status" value="1"/>
</dbReference>
<evidence type="ECO:0000256" key="9">
    <source>
        <dbReference type="ARBA" id="ARBA00022723"/>
    </source>
</evidence>
<organism evidence="18">
    <name type="scientific">Melanaphis sacchari</name>
    <dbReference type="NCBI Taxonomy" id="742174"/>
    <lineage>
        <taxon>Eukaryota</taxon>
        <taxon>Metazoa</taxon>
        <taxon>Ecdysozoa</taxon>
        <taxon>Arthropoda</taxon>
        <taxon>Hexapoda</taxon>
        <taxon>Insecta</taxon>
        <taxon>Pterygota</taxon>
        <taxon>Neoptera</taxon>
        <taxon>Paraneoptera</taxon>
        <taxon>Hemiptera</taxon>
        <taxon>Sternorrhyncha</taxon>
        <taxon>Aphidomorpha</taxon>
        <taxon>Aphidoidea</taxon>
        <taxon>Aphididae</taxon>
        <taxon>Aphidini</taxon>
        <taxon>Melanaphis</taxon>
    </lineage>
</organism>
<comment type="similarity">
    <text evidence="3">Belongs to the protein kinase superfamily. NEK Ser/Thr protein kinase family. NIMA subfamily.</text>
</comment>
<dbReference type="GO" id="GO:0005524">
    <property type="term" value="F:ATP binding"/>
    <property type="evidence" value="ECO:0007669"/>
    <property type="project" value="UniProtKB-UniRule"/>
</dbReference>
<accession>A0A2H8TDW8</accession>
<dbReference type="SUPFAM" id="SSF56112">
    <property type="entry name" value="Protein kinase-like (PK-like)"/>
    <property type="match status" value="1"/>
</dbReference>
<keyword evidence="13 16" id="KW-0067">ATP-binding</keyword>
<dbReference type="CDD" id="cd08215">
    <property type="entry name" value="STKc_Nek"/>
    <property type="match status" value="1"/>
</dbReference>
<evidence type="ECO:0000256" key="14">
    <source>
        <dbReference type="ARBA" id="ARBA00022842"/>
    </source>
</evidence>
<evidence type="ECO:0000259" key="17">
    <source>
        <dbReference type="PROSITE" id="PS50011"/>
    </source>
</evidence>
<evidence type="ECO:0000256" key="13">
    <source>
        <dbReference type="ARBA" id="ARBA00022840"/>
    </source>
</evidence>
<keyword evidence="8" id="KW-0808">Transferase</keyword>
<comment type="cofactor">
    <cofactor evidence="1">
        <name>Mg(2+)</name>
        <dbReference type="ChEBI" id="CHEBI:18420"/>
    </cofactor>
</comment>
<name>A0A2H8TDW8_9HEMI</name>
<dbReference type="SUPFAM" id="SSF50985">
    <property type="entry name" value="RCC1/BLIP-II"/>
    <property type="match status" value="1"/>
</dbReference>
<dbReference type="GO" id="GO:0046872">
    <property type="term" value="F:metal ion binding"/>
    <property type="evidence" value="ECO:0007669"/>
    <property type="project" value="UniProtKB-KW"/>
</dbReference>
<dbReference type="GO" id="GO:0004674">
    <property type="term" value="F:protein serine/threonine kinase activity"/>
    <property type="evidence" value="ECO:0007669"/>
    <property type="project" value="UniProtKB-KW"/>
</dbReference>
<dbReference type="AlphaFoldDB" id="A0A2H8TDW8"/>
<evidence type="ECO:0000256" key="6">
    <source>
        <dbReference type="ARBA" id="ARBA00022527"/>
    </source>
</evidence>
<dbReference type="InterPro" id="IPR000408">
    <property type="entry name" value="Reg_chr_condens"/>
</dbReference>
<dbReference type="PROSITE" id="PS50011">
    <property type="entry name" value="PROTEIN_KINASE_DOM"/>
    <property type="match status" value="1"/>
</dbReference>
<keyword evidence="11 16" id="KW-0547">Nucleotide-binding</keyword>
<feature type="binding site" evidence="16">
    <location>
        <position position="205"/>
    </location>
    <ligand>
        <name>ATP</name>
        <dbReference type="ChEBI" id="CHEBI:30616"/>
    </ligand>
</feature>
<dbReference type="PROSITE" id="PS00108">
    <property type="entry name" value="PROTEIN_KINASE_ST"/>
    <property type="match status" value="1"/>
</dbReference>
<feature type="repeat" description="RCC1" evidence="15">
    <location>
        <begin position="496"/>
        <end position="548"/>
    </location>
</feature>
<dbReference type="InterPro" id="IPR011009">
    <property type="entry name" value="Kinase-like_dom_sf"/>
</dbReference>
<keyword evidence="10" id="KW-0677">Repeat</keyword>
<dbReference type="Pfam" id="PF25390">
    <property type="entry name" value="WD40_RLD"/>
    <property type="match status" value="1"/>
</dbReference>
<dbReference type="PRINTS" id="PR00633">
    <property type="entry name" value="RCCNDNSATION"/>
</dbReference>
<evidence type="ECO:0000256" key="4">
    <source>
        <dbReference type="ARBA" id="ARBA00012513"/>
    </source>
</evidence>
<evidence type="ECO:0000256" key="11">
    <source>
        <dbReference type="ARBA" id="ARBA00022741"/>
    </source>
</evidence>
<dbReference type="EC" id="2.7.11.1" evidence="4"/>
<gene>
    <name evidence="18" type="primary">NEK8_0</name>
</gene>
<proteinExistence type="inferred from homology"/>
<feature type="repeat" description="RCC1" evidence="15">
    <location>
        <begin position="601"/>
        <end position="652"/>
    </location>
</feature>
<dbReference type="InterPro" id="IPR017441">
    <property type="entry name" value="Protein_kinase_ATP_BS"/>
</dbReference>
<dbReference type="OrthoDB" id="248923at2759"/>
<dbReference type="PROSITE" id="PS00626">
    <property type="entry name" value="RCC1_2"/>
    <property type="match status" value="1"/>
</dbReference>
<feature type="repeat" description="RCC1" evidence="15">
    <location>
        <begin position="549"/>
        <end position="600"/>
    </location>
</feature>
<evidence type="ECO:0000256" key="12">
    <source>
        <dbReference type="ARBA" id="ARBA00022777"/>
    </source>
</evidence>